<dbReference type="PROSITE" id="PS50600">
    <property type="entry name" value="ULP_PROTEASE"/>
    <property type="match status" value="1"/>
</dbReference>
<evidence type="ECO:0000256" key="1">
    <source>
        <dbReference type="ARBA" id="ARBA00022670"/>
    </source>
</evidence>
<dbReference type="AlphaFoldDB" id="A0A8S1RBR6"/>
<evidence type="ECO:0000313" key="4">
    <source>
        <dbReference type="EMBL" id="CAD8125157.1"/>
    </source>
</evidence>
<dbReference type="GO" id="GO:0008234">
    <property type="term" value="F:cysteine-type peptidase activity"/>
    <property type="evidence" value="ECO:0007669"/>
    <property type="project" value="InterPro"/>
</dbReference>
<gene>
    <name evidence="4" type="ORF">PSON_ATCC_30995.1.T1560120</name>
</gene>
<evidence type="ECO:0000256" key="2">
    <source>
        <dbReference type="ARBA" id="ARBA00022801"/>
    </source>
</evidence>
<dbReference type="Proteomes" id="UP000692954">
    <property type="component" value="Unassembled WGS sequence"/>
</dbReference>
<dbReference type="InterPro" id="IPR003653">
    <property type="entry name" value="Peptidase_C48_C"/>
</dbReference>
<keyword evidence="5" id="KW-1185">Reference proteome</keyword>
<dbReference type="GO" id="GO:0006508">
    <property type="term" value="P:proteolysis"/>
    <property type="evidence" value="ECO:0007669"/>
    <property type="project" value="UniProtKB-KW"/>
</dbReference>
<organism evidence="4 5">
    <name type="scientific">Paramecium sonneborni</name>
    <dbReference type="NCBI Taxonomy" id="65129"/>
    <lineage>
        <taxon>Eukaryota</taxon>
        <taxon>Sar</taxon>
        <taxon>Alveolata</taxon>
        <taxon>Ciliophora</taxon>
        <taxon>Intramacronucleata</taxon>
        <taxon>Oligohymenophorea</taxon>
        <taxon>Peniculida</taxon>
        <taxon>Parameciidae</taxon>
        <taxon>Paramecium</taxon>
    </lineage>
</organism>
<reference evidence="4" key="1">
    <citation type="submission" date="2021-01" db="EMBL/GenBank/DDBJ databases">
        <authorList>
            <consortium name="Genoscope - CEA"/>
            <person name="William W."/>
        </authorList>
    </citation>
    <scope>NUCLEOTIDE SEQUENCE</scope>
</reference>
<accession>A0A8S1RBR6</accession>
<dbReference type="EMBL" id="CAJJDN010000156">
    <property type="protein sequence ID" value="CAD8125157.1"/>
    <property type="molecule type" value="Genomic_DNA"/>
</dbReference>
<dbReference type="Pfam" id="PF02902">
    <property type="entry name" value="Peptidase_C48"/>
    <property type="match status" value="1"/>
</dbReference>
<evidence type="ECO:0000313" key="5">
    <source>
        <dbReference type="Proteomes" id="UP000692954"/>
    </source>
</evidence>
<keyword evidence="2" id="KW-0378">Hydrolase</keyword>
<comment type="caution">
    <text evidence="4">The sequence shown here is derived from an EMBL/GenBank/DDBJ whole genome shotgun (WGS) entry which is preliminary data.</text>
</comment>
<proteinExistence type="predicted"/>
<protein>
    <recommendedName>
        <fullName evidence="3">Ubiquitin-like protease family profile domain-containing protein</fullName>
    </recommendedName>
</protein>
<name>A0A8S1RBR6_9CILI</name>
<feature type="domain" description="Ubiquitin-like protease family profile" evidence="3">
    <location>
        <begin position="202"/>
        <end position="360"/>
    </location>
</feature>
<evidence type="ECO:0000259" key="3">
    <source>
        <dbReference type="PROSITE" id="PS50600"/>
    </source>
</evidence>
<dbReference type="OrthoDB" id="5065855at2759"/>
<sequence>MQQNQNDQINDLNSYKVQIGKSLILRPGGNIFIIPTIFDNNLCQFYECKIYINQYNYISIPSNFESYQQNIEYTGFIDKVTFLPHGQGELNMNNFIRFSGQFLEGLADNICVVEEVSGIKKQYTYRCGQKHGPFFEKNENYETLGYYENNLLQGELICKDNQGVIQSQKFYHNNIQVNYNTQEYSNQIQQNTSRYLFFHKDYSINNYLFLGLNDGNWLNQLLIDYYLELVQDYYRCIYTDQEILLINTIMSQDIFSSQISNFSIGLNKTEKIEELLKQKYNRITIILNADRSHFITLVFQNNALYLLNSMNFINDQDILNKVAQMFNKPEQQIKTIILNVPQQQNCYDCGLYSIFNVLLQYQNIDKSVGEIDYNITTPQKITFLRQHIRNVLINDYSHIIPIYK</sequence>
<keyword evidence="1" id="KW-0645">Protease</keyword>